<feature type="transmembrane region" description="Helical" evidence="1">
    <location>
        <begin position="12"/>
        <end position="30"/>
    </location>
</feature>
<keyword evidence="1" id="KW-0812">Transmembrane</keyword>
<dbReference type="Pfam" id="PF00248">
    <property type="entry name" value="Aldo_ket_red"/>
    <property type="match status" value="1"/>
</dbReference>
<keyword evidence="1" id="KW-0472">Membrane</keyword>
<proteinExistence type="predicted"/>
<accession>A0ABW1DLM8</accession>
<sequence>MEYRKLQGTDLTLSAVGFGVWTVGTTWWGVKDEAMGKRLLRQAFDLGITFFDNGDTYASGRAEELQREALGDVREQIVIGTKFGYDIYNNPERPGQQERPHDWTPAYMRKALEGSLKRLGTDYIDYYQLHNCRVEAIRQDDLWAELEKAKAEGLIRAYGTALGPALNERQIEEGIASVRERRAPTQIIYNLLEQVLGEQLLPVAQAEGVGVMARVPHASGLLEGYMTPDTEFEPGDHRNWRMTTNAKRKAWMEDGLKKVEGLNAEFVEGRGRTIGQLALQFALHSPAMGTVLPNIYAEQGLHEYAATFEAAPLTDEEYGAIQALYRENFGLTHDLRGQEVVKPEGAKAEVAQ</sequence>
<dbReference type="EC" id="1.1.1.-" evidence="3"/>
<evidence type="ECO:0000313" key="3">
    <source>
        <dbReference type="EMBL" id="MFC5848638.1"/>
    </source>
</evidence>
<evidence type="ECO:0000259" key="2">
    <source>
        <dbReference type="Pfam" id="PF00248"/>
    </source>
</evidence>
<evidence type="ECO:0000256" key="1">
    <source>
        <dbReference type="SAM" id="Phobius"/>
    </source>
</evidence>
<dbReference type="RefSeq" id="WP_380048880.1">
    <property type="nucleotide sequence ID" value="NZ_JBHSOH010000009.1"/>
</dbReference>
<name>A0ABW1DLM8_9DEIO</name>
<dbReference type="GO" id="GO:0016491">
    <property type="term" value="F:oxidoreductase activity"/>
    <property type="evidence" value="ECO:0007669"/>
    <property type="project" value="UniProtKB-KW"/>
</dbReference>
<dbReference type="Proteomes" id="UP001595979">
    <property type="component" value="Unassembled WGS sequence"/>
</dbReference>
<dbReference type="InterPro" id="IPR053135">
    <property type="entry name" value="AKR2_Oxidoreductase"/>
</dbReference>
<feature type="domain" description="NADP-dependent oxidoreductase" evidence="2">
    <location>
        <begin position="16"/>
        <end position="325"/>
    </location>
</feature>
<keyword evidence="1" id="KW-1133">Transmembrane helix</keyword>
<keyword evidence="4" id="KW-1185">Reference proteome</keyword>
<keyword evidence="3" id="KW-0560">Oxidoreductase</keyword>
<organism evidence="3 4">
    <name type="scientific">Deinococcus petrolearius</name>
    <dbReference type="NCBI Taxonomy" id="1751295"/>
    <lineage>
        <taxon>Bacteria</taxon>
        <taxon>Thermotogati</taxon>
        <taxon>Deinococcota</taxon>
        <taxon>Deinococci</taxon>
        <taxon>Deinococcales</taxon>
        <taxon>Deinococcaceae</taxon>
        <taxon>Deinococcus</taxon>
    </lineage>
</organism>
<gene>
    <name evidence="3" type="ORF">ACFPQ6_09975</name>
</gene>
<dbReference type="EMBL" id="JBHSOH010000009">
    <property type="protein sequence ID" value="MFC5848638.1"/>
    <property type="molecule type" value="Genomic_DNA"/>
</dbReference>
<evidence type="ECO:0000313" key="4">
    <source>
        <dbReference type="Proteomes" id="UP001595979"/>
    </source>
</evidence>
<dbReference type="SUPFAM" id="SSF51430">
    <property type="entry name" value="NAD(P)-linked oxidoreductase"/>
    <property type="match status" value="1"/>
</dbReference>
<dbReference type="PANTHER" id="PTHR43312">
    <property type="entry name" value="D-THREO-ALDOSE 1-DEHYDROGENASE"/>
    <property type="match status" value="1"/>
</dbReference>
<reference evidence="4" key="1">
    <citation type="journal article" date="2019" name="Int. J. Syst. Evol. Microbiol.">
        <title>The Global Catalogue of Microorganisms (GCM) 10K type strain sequencing project: providing services to taxonomists for standard genome sequencing and annotation.</title>
        <authorList>
            <consortium name="The Broad Institute Genomics Platform"/>
            <consortium name="The Broad Institute Genome Sequencing Center for Infectious Disease"/>
            <person name="Wu L."/>
            <person name="Ma J."/>
        </authorList>
    </citation>
    <scope>NUCLEOTIDE SEQUENCE [LARGE SCALE GENOMIC DNA]</scope>
    <source>
        <strain evidence="4">CGMCC 1.15053</strain>
    </source>
</reference>
<dbReference type="CDD" id="cd19086">
    <property type="entry name" value="AKR_AKR11C1"/>
    <property type="match status" value="1"/>
</dbReference>
<protein>
    <submittedName>
        <fullName evidence="3">Aldo/keto reductase</fullName>
        <ecNumber evidence="3">1.1.1.-</ecNumber>
    </submittedName>
</protein>
<dbReference type="InterPro" id="IPR036812">
    <property type="entry name" value="NAD(P)_OxRdtase_dom_sf"/>
</dbReference>
<dbReference type="InterPro" id="IPR023210">
    <property type="entry name" value="NADP_OxRdtase_dom"/>
</dbReference>
<comment type="caution">
    <text evidence="3">The sequence shown here is derived from an EMBL/GenBank/DDBJ whole genome shotgun (WGS) entry which is preliminary data.</text>
</comment>
<dbReference type="Gene3D" id="3.20.20.100">
    <property type="entry name" value="NADP-dependent oxidoreductase domain"/>
    <property type="match status" value="1"/>
</dbReference>
<dbReference type="PANTHER" id="PTHR43312:SF1">
    <property type="entry name" value="NADP-DEPENDENT OXIDOREDUCTASE DOMAIN-CONTAINING PROTEIN"/>
    <property type="match status" value="1"/>
</dbReference>